<feature type="domain" description="TPM" evidence="2">
    <location>
        <begin position="199"/>
        <end position="315"/>
    </location>
</feature>
<dbReference type="AlphaFoldDB" id="A0A5J5GF30"/>
<organism evidence="3 4">
    <name type="scientific">Paenibacillus spiritus</name>
    <dbReference type="NCBI Taxonomy" id="2496557"/>
    <lineage>
        <taxon>Bacteria</taxon>
        <taxon>Bacillati</taxon>
        <taxon>Bacillota</taxon>
        <taxon>Bacilli</taxon>
        <taxon>Bacillales</taxon>
        <taxon>Paenibacillaceae</taxon>
        <taxon>Paenibacillus</taxon>
    </lineage>
</organism>
<keyword evidence="4" id="KW-1185">Reference proteome</keyword>
<dbReference type="InterPro" id="IPR007621">
    <property type="entry name" value="TPM_dom"/>
</dbReference>
<evidence type="ECO:0000259" key="2">
    <source>
        <dbReference type="Pfam" id="PF04536"/>
    </source>
</evidence>
<dbReference type="PANTHER" id="PTHR30373">
    <property type="entry name" value="UPF0603 PROTEIN YGCG"/>
    <property type="match status" value="1"/>
</dbReference>
<dbReference type="EMBL" id="VYKK01000005">
    <property type="protein sequence ID" value="KAA9006610.1"/>
    <property type="molecule type" value="Genomic_DNA"/>
</dbReference>
<feature type="region of interest" description="Disordered" evidence="1">
    <location>
        <begin position="401"/>
        <end position="424"/>
    </location>
</feature>
<dbReference type="Gene3D" id="3.10.310.50">
    <property type="match status" value="2"/>
</dbReference>
<reference evidence="3 4" key="1">
    <citation type="submission" date="2019-09" db="EMBL/GenBank/DDBJ databases">
        <title>Bacillus ochoae sp. nov., Paenibacillus whitsoniae sp. nov., Paenibacillus spiritus sp. nov. Isolated from the Mars Exploration Rover during spacecraft assembly.</title>
        <authorList>
            <person name="Seuylemezian A."/>
            <person name="Vaishampayan P."/>
        </authorList>
    </citation>
    <scope>NUCLEOTIDE SEQUENCE [LARGE SCALE GENOMIC DNA]</scope>
    <source>
        <strain evidence="3 4">MER_111</strain>
    </source>
</reference>
<name>A0A5J5GF30_9BACL</name>
<comment type="caution">
    <text evidence="3">The sequence shown here is derived from an EMBL/GenBank/DDBJ whole genome shotgun (WGS) entry which is preliminary data.</text>
</comment>
<dbReference type="Pfam" id="PF04536">
    <property type="entry name" value="TPM_phosphatase"/>
    <property type="match status" value="2"/>
</dbReference>
<evidence type="ECO:0000313" key="3">
    <source>
        <dbReference type="EMBL" id="KAA9006610.1"/>
    </source>
</evidence>
<evidence type="ECO:0000313" key="4">
    <source>
        <dbReference type="Proteomes" id="UP000367750"/>
    </source>
</evidence>
<dbReference type="OrthoDB" id="9810918at2"/>
<dbReference type="Proteomes" id="UP000367750">
    <property type="component" value="Unassembled WGS sequence"/>
</dbReference>
<gene>
    <name evidence="3" type="ORF">F4V43_06620</name>
</gene>
<evidence type="ECO:0000256" key="1">
    <source>
        <dbReference type="SAM" id="MobiDB-lite"/>
    </source>
</evidence>
<dbReference type="PANTHER" id="PTHR30373:SF2">
    <property type="entry name" value="UPF0603 PROTEIN YGCG"/>
    <property type="match status" value="1"/>
</dbReference>
<proteinExistence type="predicted"/>
<sequence>MLLLEGGLKSMTAPCARIRLLLPLSLFLLLAWVPLRVQAASGLPEPEDGYYVNDFAGVIGEKTELDLLHTGVLLHRLYGERLVLVTVPDTGDLSAEEYARSLFDSWRVGAEDGNGTLLLVSAGDGAYAAVRGPAAEARLGDARLSAILGTALIPNLAEGKANRAAASAYYALAQALDGVPGPAPGQALPPGDSSRYTADNAGVLDAAASRFINRTSARYRTSTGSGLYVATVNNGGGNTLPAYARKKLAGVGAGGDDVLLALDIAADDYYLLQGESAAGVLTNAAAGAVLDGRLEPLFAKGRYEAGAVQTFLGVYAYLLERADGAGGVTNAQAAASQAAPVQAGEPAVRSGAAAVGLAGGQARTFGEESEAAGGGTVRAALVVLCPLLVLLAGQSWRTVKRRTREQRRSRSNRPVPAAGWNRRK</sequence>
<accession>A0A5J5GF30</accession>
<protein>
    <submittedName>
        <fullName evidence="3">TPM domain-containing protein</fullName>
    </submittedName>
</protein>
<feature type="domain" description="TPM" evidence="2">
    <location>
        <begin position="52"/>
        <end position="174"/>
    </location>
</feature>
<feature type="compositionally biased region" description="Basic residues" evidence="1">
    <location>
        <begin position="401"/>
        <end position="411"/>
    </location>
</feature>